<feature type="compositionally biased region" description="Acidic residues" evidence="1">
    <location>
        <begin position="237"/>
        <end position="247"/>
    </location>
</feature>
<dbReference type="Pfam" id="PF26093">
    <property type="entry name" value="HTH_TGH"/>
    <property type="match status" value="1"/>
</dbReference>
<feature type="compositionally biased region" description="Basic residues" evidence="1">
    <location>
        <begin position="252"/>
        <end position="265"/>
    </location>
</feature>
<organism evidence="3 4">
    <name type="scientific">Myriangium duriaei CBS 260.36</name>
    <dbReference type="NCBI Taxonomy" id="1168546"/>
    <lineage>
        <taxon>Eukaryota</taxon>
        <taxon>Fungi</taxon>
        <taxon>Dikarya</taxon>
        <taxon>Ascomycota</taxon>
        <taxon>Pezizomycotina</taxon>
        <taxon>Dothideomycetes</taxon>
        <taxon>Dothideomycetidae</taxon>
        <taxon>Myriangiales</taxon>
        <taxon>Myriangiaceae</taxon>
        <taxon>Myriangium</taxon>
    </lineage>
</organism>
<reference evidence="3" key="1">
    <citation type="journal article" date="2020" name="Stud. Mycol.">
        <title>101 Dothideomycetes genomes: a test case for predicting lifestyles and emergence of pathogens.</title>
        <authorList>
            <person name="Haridas S."/>
            <person name="Albert R."/>
            <person name="Binder M."/>
            <person name="Bloem J."/>
            <person name="Labutti K."/>
            <person name="Salamov A."/>
            <person name="Andreopoulos B."/>
            <person name="Baker S."/>
            <person name="Barry K."/>
            <person name="Bills G."/>
            <person name="Bluhm B."/>
            <person name="Cannon C."/>
            <person name="Castanera R."/>
            <person name="Culley D."/>
            <person name="Daum C."/>
            <person name="Ezra D."/>
            <person name="Gonzalez J."/>
            <person name="Henrissat B."/>
            <person name="Kuo A."/>
            <person name="Liang C."/>
            <person name="Lipzen A."/>
            <person name="Lutzoni F."/>
            <person name="Magnuson J."/>
            <person name="Mondo S."/>
            <person name="Nolan M."/>
            <person name="Ohm R."/>
            <person name="Pangilinan J."/>
            <person name="Park H.-J."/>
            <person name="Ramirez L."/>
            <person name="Alfaro M."/>
            <person name="Sun H."/>
            <person name="Tritt A."/>
            <person name="Yoshinaga Y."/>
            <person name="Zwiers L.-H."/>
            <person name="Turgeon B."/>
            <person name="Goodwin S."/>
            <person name="Spatafora J."/>
            <person name="Crous P."/>
            <person name="Grigoriev I."/>
        </authorList>
    </citation>
    <scope>NUCLEOTIDE SEQUENCE</scope>
    <source>
        <strain evidence="3">CBS 260.36</strain>
    </source>
</reference>
<feature type="region of interest" description="Disordered" evidence="1">
    <location>
        <begin position="645"/>
        <end position="682"/>
    </location>
</feature>
<dbReference type="InterPro" id="IPR000467">
    <property type="entry name" value="G_patch_dom"/>
</dbReference>
<dbReference type="GO" id="GO:0005634">
    <property type="term" value="C:nucleus"/>
    <property type="evidence" value="ECO:0007669"/>
    <property type="project" value="TreeGrafter"/>
</dbReference>
<protein>
    <submittedName>
        <fullName evidence="3">DUF1604-domain-containing protein</fullName>
    </submittedName>
</protein>
<feature type="region of interest" description="Disordered" evidence="1">
    <location>
        <begin position="170"/>
        <end position="194"/>
    </location>
</feature>
<feature type="region of interest" description="Disordered" evidence="1">
    <location>
        <begin position="553"/>
        <end position="583"/>
    </location>
</feature>
<comment type="caution">
    <text evidence="3">The sequence shown here is derived from an EMBL/GenBank/DDBJ whole genome shotgun (WGS) entry which is preliminary data.</text>
</comment>
<evidence type="ECO:0000313" key="4">
    <source>
        <dbReference type="Proteomes" id="UP000799439"/>
    </source>
</evidence>
<accession>A0A9P4J6S6</accession>
<keyword evidence="4" id="KW-1185">Reference proteome</keyword>
<feature type="region of interest" description="Disordered" evidence="1">
    <location>
        <begin position="360"/>
        <end position="383"/>
    </location>
</feature>
<evidence type="ECO:0000259" key="2">
    <source>
        <dbReference type="PROSITE" id="PS50174"/>
    </source>
</evidence>
<feature type="compositionally biased region" description="Basic and acidic residues" evidence="1">
    <location>
        <begin position="556"/>
        <end position="582"/>
    </location>
</feature>
<feature type="region of interest" description="Disordered" evidence="1">
    <location>
        <begin position="225"/>
        <end position="286"/>
    </location>
</feature>
<dbReference type="PANTHER" id="PTHR13384">
    <property type="entry name" value="G PATCH DOMAIN-CONTAINING PROTEIN 1"/>
    <property type="match status" value="1"/>
</dbReference>
<name>A0A9P4J6S6_9PEZI</name>
<feature type="region of interest" description="Disordered" evidence="1">
    <location>
        <begin position="1"/>
        <end position="41"/>
    </location>
</feature>
<dbReference type="Pfam" id="PF07713">
    <property type="entry name" value="DUF1604"/>
    <property type="match status" value="1"/>
</dbReference>
<dbReference type="PANTHER" id="PTHR13384:SF19">
    <property type="entry name" value="G PATCH DOMAIN-CONTAINING PROTEIN 1"/>
    <property type="match status" value="1"/>
</dbReference>
<proteinExistence type="predicted"/>
<dbReference type="EMBL" id="ML996082">
    <property type="protein sequence ID" value="KAF2156121.1"/>
    <property type="molecule type" value="Genomic_DNA"/>
</dbReference>
<dbReference type="PROSITE" id="PS50174">
    <property type="entry name" value="G_PATCH"/>
    <property type="match status" value="1"/>
</dbReference>
<dbReference type="OrthoDB" id="20507at2759"/>
<feature type="compositionally biased region" description="Basic and acidic residues" evidence="1">
    <location>
        <begin position="181"/>
        <end position="194"/>
    </location>
</feature>
<dbReference type="GO" id="GO:0006397">
    <property type="term" value="P:mRNA processing"/>
    <property type="evidence" value="ECO:0007669"/>
    <property type="project" value="InterPro"/>
</dbReference>
<sequence>MSYKRSRASFEADRAGSQRQPPFAFYGTPLPPLDSDTRDDGTYVPIWKQEVRDERGRKRLHGAFTGGFSAGYFNTVGSKEGWTPSTFVSSRSDRKKDGTTTTQQRPEDFMDDEDIADMQESQKLQTQSDFAGFGSTAEHGARQGLMFDIFRPTGDTMGVKLLQRMGWKPGQGLGPKIRRTMRGDEGASDDGGKHLFAPDDVLMVTFDKKTDKYGIGWAGEQRLDVSAESKTKTSSGVDDDNSDDNSDESALRARKSGKKSGKAKKTGFGVGILNDTGSDDEDPYEMGPKISYNRIIGGDKKKRKGGITANTSSQTVSKPVFLSQRLLNKQSKTGFRRCHDGRLPLDGFILAAQSLTLDEGEKYTPPPVPEGWKPSRLSSSDAGITKPTYRSTADAARNSALDPAQRASLLGEKPLPGKSIFDFISPAVRDRLAAATNTSLPQGKGETAPPGFEPSPAALQKSMWDLVPRIDRLTAEAALTRAAQGWMPYAEDPAKRERYRAFLETTTGARSEIPIRAPSASNDDWQKEMGEFAQAAQVFRPVSGLMASRFTSAKYEGPKEASDMPDRKEKESRDENAEKEDPAVQAARLGMFGPLTRSIAEFFPTRLACKRFGVKAPAHVLHQPDEKAGPDVVGDKVIEEMVAQAAAAAGSARESSDDKEPVHLPQAVAQPAVVDVERNDALEGERAGDDLFRAVFGSDDEDD</sequence>
<evidence type="ECO:0000256" key="1">
    <source>
        <dbReference type="SAM" id="MobiDB-lite"/>
    </source>
</evidence>
<gene>
    <name evidence="3" type="ORF">K461DRAFT_221214</name>
</gene>
<dbReference type="GO" id="GO:0003723">
    <property type="term" value="F:RNA binding"/>
    <property type="evidence" value="ECO:0007669"/>
    <property type="project" value="TreeGrafter"/>
</dbReference>
<dbReference type="InterPro" id="IPR011666">
    <property type="entry name" value="DUF1604"/>
</dbReference>
<evidence type="ECO:0000313" key="3">
    <source>
        <dbReference type="EMBL" id="KAF2156121.1"/>
    </source>
</evidence>
<dbReference type="Proteomes" id="UP000799439">
    <property type="component" value="Unassembled WGS sequence"/>
</dbReference>
<feature type="compositionally biased region" description="Low complexity" evidence="1">
    <location>
        <begin position="665"/>
        <end position="674"/>
    </location>
</feature>
<dbReference type="AlphaFoldDB" id="A0A9P4J6S6"/>
<feature type="region of interest" description="Disordered" evidence="1">
    <location>
        <begin position="437"/>
        <end position="457"/>
    </location>
</feature>
<dbReference type="Pfam" id="PF01585">
    <property type="entry name" value="G-patch"/>
    <property type="match status" value="1"/>
</dbReference>
<feature type="domain" description="G-patch" evidence="2">
    <location>
        <begin position="154"/>
        <end position="220"/>
    </location>
</feature>
<feature type="region of interest" description="Disordered" evidence="1">
    <location>
        <begin position="76"/>
        <end position="110"/>
    </location>
</feature>